<evidence type="ECO:0000259" key="15">
    <source>
        <dbReference type="PROSITE" id="PS51201"/>
    </source>
</evidence>
<feature type="transmembrane region" description="Helical" evidence="14">
    <location>
        <begin position="121"/>
        <end position="140"/>
    </location>
</feature>
<evidence type="ECO:0000313" key="16">
    <source>
        <dbReference type="Proteomes" id="UP000050790"/>
    </source>
</evidence>
<keyword evidence="9 14" id="KW-1133">Transmembrane helix</keyword>
<proteinExistence type="predicted"/>
<dbReference type="SUPFAM" id="SSF51735">
    <property type="entry name" value="NAD(P)-binding Rossmann-fold domains"/>
    <property type="match status" value="1"/>
</dbReference>
<dbReference type="GO" id="GO:0005886">
    <property type="term" value="C:plasma membrane"/>
    <property type="evidence" value="ECO:0007669"/>
    <property type="project" value="UniProtKB-SubCell"/>
</dbReference>
<feature type="domain" description="RCK N-terminal" evidence="15">
    <location>
        <begin position="313"/>
        <end position="460"/>
    </location>
</feature>
<accession>A0AA84ZM90</accession>
<evidence type="ECO:0000256" key="13">
    <source>
        <dbReference type="ARBA" id="ARBA00034430"/>
    </source>
</evidence>
<evidence type="ECO:0000256" key="10">
    <source>
        <dbReference type="ARBA" id="ARBA00023065"/>
    </source>
</evidence>
<keyword evidence="8" id="KW-0630">Potassium</keyword>
<evidence type="ECO:0000256" key="2">
    <source>
        <dbReference type="ARBA" id="ARBA00022448"/>
    </source>
</evidence>
<protein>
    <recommendedName>
        <fullName evidence="15">RCK N-terminal domain-containing protein</fullName>
    </recommendedName>
</protein>
<evidence type="ECO:0000256" key="6">
    <source>
        <dbReference type="ARBA" id="ARBA00022837"/>
    </source>
</evidence>
<feature type="transmembrane region" description="Helical" evidence="14">
    <location>
        <begin position="243"/>
        <end position="262"/>
    </location>
</feature>
<dbReference type="Pfam" id="PF21014">
    <property type="entry name" value="Slowpoke_C"/>
    <property type="match status" value="1"/>
</dbReference>
<evidence type="ECO:0000256" key="11">
    <source>
        <dbReference type="ARBA" id="ARBA00023136"/>
    </source>
</evidence>
<keyword evidence="10" id="KW-0406">Ion transport</keyword>
<dbReference type="InterPro" id="IPR003929">
    <property type="entry name" value="K_chnl_BK_asu"/>
</dbReference>
<dbReference type="Gene3D" id="1.10.287.70">
    <property type="match status" value="1"/>
</dbReference>
<evidence type="ECO:0000256" key="14">
    <source>
        <dbReference type="SAM" id="Phobius"/>
    </source>
</evidence>
<feature type="transmembrane region" description="Helical" evidence="14">
    <location>
        <begin position="269"/>
        <end position="290"/>
    </location>
</feature>
<reference evidence="17" key="1">
    <citation type="submission" date="2023-11" db="UniProtKB">
        <authorList>
            <consortium name="WormBaseParasite"/>
        </authorList>
    </citation>
    <scope>IDENTIFICATION</scope>
</reference>
<evidence type="ECO:0000256" key="9">
    <source>
        <dbReference type="ARBA" id="ARBA00022989"/>
    </source>
</evidence>
<dbReference type="PROSITE" id="PS51201">
    <property type="entry name" value="RCK_N"/>
    <property type="match status" value="2"/>
</dbReference>
<dbReference type="Pfam" id="PF22614">
    <property type="entry name" value="Slo-like_RCK"/>
    <property type="match status" value="2"/>
</dbReference>
<evidence type="ECO:0000256" key="7">
    <source>
        <dbReference type="ARBA" id="ARBA00022882"/>
    </source>
</evidence>
<dbReference type="Proteomes" id="UP000050790">
    <property type="component" value="Unassembled WGS sequence"/>
</dbReference>
<keyword evidence="12" id="KW-0407">Ion channel</keyword>
<feature type="transmembrane region" description="Helical" evidence="14">
    <location>
        <begin position="15"/>
        <end position="36"/>
    </location>
</feature>
<organism evidence="16 17">
    <name type="scientific">Schistosoma margrebowiei</name>
    <dbReference type="NCBI Taxonomy" id="48269"/>
    <lineage>
        <taxon>Eukaryota</taxon>
        <taxon>Metazoa</taxon>
        <taxon>Spiralia</taxon>
        <taxon>Lophotrochozoa</taxon>
        <taxon>Platyhelminthes</taxon>
        <taxon>Trematoda</taxon>
        <taxon>Digenea</taxon>
        <taxon>Strigeidida</taxon>
        <taxon>Schistosomatoidea</taxon>
        <taxon>Schistosomatidae</taxon>
        <taxon>Schistosoma</taxon>
    </lineage>
</organism>
<evidence type="ECO:0000256" key="3">
    <source>
        <dbReference type="ARBA" id="ARBA00022538"/>
    </source>
</evidence>
<dbReference type="PANTHER" id="PTHR10027">
    <property type="entry name" value="CALCIUM-ACTIVATED POTASSIUM CHANNEL ALPHA CHAIN"/>
    <property type="match status" value="1"/>
</dbReference>
<dbReference type="Pfam" id="PF03493">
    <property type="entry name" value="BK_channel_a"/>
    <property type="match status" value="1"/>
</dbReference>
<keyword evidence="2" id="KW-0813">Transport</keyword>
<dbReference type="PRINTS" id="PR01449">
    <property type="entry name" value="BKCHANNELA"/>
</dbReference>
<keyword evidence="7" id="KW-0851">Voltage-gated channel</keyword>
<feature type="domain" description="RCK N-terminal" evidence="15">
    <location>
        <begin position="731"/>
        <end position="878"/>
    </location>
</feature>
<dbReference type="PANTHER" id="PTHR10027:SF33">
    <property type="entry name" value="CALCIUM-ACTIVATED POTASSIUM CHANNEL SUBUNIT ALPHA-1-RELATED"/>
    <property type="match status" value="1"/>
</dbReference>
<sequence length="1190" mass="135195">MYLTLLNQYSCELQAAILLSICLGTFFIGALLIYLITLSQRRRKKGNVDEENLRKLLRFKNSLWLLKSAKATLAGKNAFGRFLILSRTLSGLLCMCIYLWNAHQILSENTFCIAFTEQWRFYVEMSCNCIFLIMFILRAIASNDLFTTWMSLYSLIDHCTILSTFSTFITGRYHFMLGFLYFARLTKIPESLVLLRIINHERSIRIVDLIFKLLAAWTVIAGIAFVLEHIGNFWTTEGNNQKLEYLDCLYMILVTLATVGYGDIVCTSYLGRIFIIFVIIGTLVSVTTHMSELSELFKQHNQYSKAIYMEHNPRHIVVCGSINYHTLSIFFDEYVNADQGHYDENMMIVILSEIDPDISLTALLQRESTTMKFLKGSVTLPEDLERAKVRTAEAVIILSDKCSQTPVEDDWKNLMCVVSIKNLYPNIRIICELMLIESKVWMSNIPGWKEHESDQFDRAVCLTQMKLGLLALNCVSNGISTLLCNFIMRDSVPTAAVRKTLPRWINEYFQGTKYKLYTVKLSHAFDGMVFQQLVGFAMEFWGLLLLAVQVYTNNDKKTQMIINPGVRVRINTHRMRAVVLAKNLIEAQRLRTFSIDGQIMFDNYGQLIFSSLSRNQDNICEQSNTLSPIANSFVKTIQMCFRFFRQSIVTYCNMRKAKVLKKVPTCASSFSMNSYYRYPYPESTITDLAQLQRLNVIDLQCDSTGLFYWVTERKFSNICLTMKEMIRCQFENHIIVCIMKQPKEIKSGLASFVLPLRSTSIPVEELKPIIILCEAKVIENEWRSLKNLPNIYVFSGSPLNRANLQAAGVERCSTCVVLSCSFDISGKPSLMIDKESILCTLNIRQLLADAHKTNILNMTEHNHPMLVTELYDVTNASLLSTKSKYGSTYFNPLIASGNIFESNVLHSLSSNVLFDPTVITFIETILGGGPGHEVEKVFAIDSGFFPGLKGQPVSTLTFPGYLTGNIPSQVDDKNESNRLYSSEVQNTLSTNGSVSDFLNNEHNKSFLKKNSLSGNISQFDGQTRSRQSSDCYVEGNKNVIYDIFNDAELLKEKTDSNYITADNEQINVKSFLSYKTETGEAIAVRLSQLRLIPLMELDKELHHLASQKILTFSQLFHAELASTGTISIGLYRSVEASNNIDECLSCKNIYLEASGKIERFVYTLPEPTTPIYPNDMVYCLTAMTENPMVG</sequence>
<dbReference type="AlphaFoldDB" id="A0AA84ZM90"/>
<keyword evidence="6" id="KW-0106">Calcium</keyword>
<dbReference type="InterPro" id="IPR048735">
    <property type="entry name" value="Slowpoke-like_C"/>
</dbReference>
<evidence type="ECO:0000256" key="1">
    <source>
        <dbReference type="ARBA" id="ARBA00004651"/>
    </source>
</evidence>
<dbReference type="GO" id="GO:0060072">
    <property type="term" value="F:large conductance calcium-activated potassium channel activity"/>
    <property type="evidence" value="ECO:0007669"/>
    <property type="project" value="TreeGrafter"/>
</dbReference>
<evidence type="ECO:0000256" key="5">
    <source>
        <dbReference type="ARBA" id="ARBA00022826"/>
    </source>
</evidence>
<dbReference type="InterPro" id="IPR047871">
    <property type="entry name" value="K_chnl_Slo-like"/>
</dbReference>
<dbReference type="WBParaSite" id="SMRG1_37120.3">
    <property type="protein sequence ID" value="SMRG1_37120.3"/>
    <property type="gene ID" value="SMRG1_37120"/>
</dbReference>
<dbReference type="Pfam" id="PF07885">
    <property type="entry name" value="Ion_trans_2"/>
    <property type="match status" value="1"/>
</dbReference>
<comment type="catalytic activity">
    <reaction evidence="13">
        <text>K(+)(in) = K(+)(out)</text>
        <dbReference type="Rhea" id="RHEA:29463"/>
        <dbReference type="ChEBI" id="CHEBI:29103"/>
    </reaction>
</comment>
<evidence type="ECO:0000313" key="17">
    <source>
        <dbReference type="WBParaSite" id="SMRG1_37120.3"/>
    </source>
</evidence>
<dbReference type="GO" id="GO:0034702">
    <property type="term" value="C:monoatomic ion channel complex"/>
    <property type="evidence" value="ECO:0007669"/>
    <property type="project" value="UniProtKB-KW"/>
</dbReference>
<keyword evidence="3" id="KW-0633">Potassium transport</keyword>
<dbReference type="SUPFAM" id="SSF81324">
    <property type="entry name" value="Voltage-gated potassium channels"/>
    <property type="match status" value="1"/>
</dbReference>
<evidence type="ECO:0000256" key="4">
    <source>
        <dbReference type="ARBA" id="ARBA00022692"/>
    </source>
</evidence>
<name>A0AA84ZM90_9TREM</name>
<dbReference type="InterPro" id="IPR003148">
    <property type="entry name" value="RCK_N"/>
</dbReference>
<evidence type="ECO:0000256" key="12">
    <source>
        <dbReference type="ARBA" id="ARBA00023303"/>
    </source>
</evidence>
<comment type="subcellular location">
    <subcellularLocation>
        <location evidence="1">Cell membrane</location>
        <topology evidence="1">Multi-pass membrane protein</topology>
    </subcellularLocation>
</comment>
<keyword evidence="5" id="KW-0631">Potassium channel</keyword>
<dbReference type="Gene3D" id="3.40.50.720">
    <property type="entry name" value="NAD(P)-binding Rossmann-like Domain"/>
    <property type="match status" value="2"/>
</dbReference>
<dbReference type="InterPro" id="IPR013099">
    <property type="entry name" value="K_chnl_dom"/>
</dbReference>
<keyword evidence="4 14" id="KW-0812">Transmembrane</keyword>
<keyword evidence="11 14" id="KW-0472">Membrane</keyword>
<evidence type="ECO:0000256" key="8">
    <source>
        <dbReference type="ARBA" id="ARBA00022958"/>
    </source>
</evidence>
<dbReference type="InterPro" id="IPR036291">
    <property type="entry name" value="NAD(P)-bd_dom_sf"/>
</dbReference>
<feature type="transmembrane region" description="Helical" evidence="14">
    <location>
        <begin position="209"/>
        <end position="231"/>
    </location>
</feature>